<dbReference type="Gene3D" id="3.60.15.10">
    <property type="entry name" value="Ribonuclease Z/Hydroxyacylglutathione hydrolase-like"/>
    <property type="match status" value="1"/>
</dbReference>
<dbReference type="RefSeq" id="WP_115362791.1">
    <property type="nucleotide sequence ID" value="NZ_QDKL01000003.1"/>
</dbReference>
<dbReference type="Proteomes" id="UP000443582">
    <property type="component" value="Unassembled WGS sequence"/>
</dbReference>
<keyword evidence="3" id="KW-0378">Hydrolase</keyword>
<evidence type="ECO:0000313" key="4">
    <source>
        <dbReference type="Proteomes" id="UP000443582"/>
    </source>
</evidence>
<dbReference type="SUPFAM" id="SSF56281">
    <property type="entry name" value="Metallo-hydrolase/oxidoreductase"/>
    <property type="match status" value="1"/>
</dbReference>
<proteinExistence type="predicted"/>
<keyword evidence="1" id="KW-0732">Signal</keyword>
<dbReference type="GO" id="GO:0016787">
    <property type="term" value="F:hydrolase activity"/>
    <property type="evidence" value="ECO:0007669"/>
    <property type="project" value="UniProtKB-KW"/>
</dbReference>
<feature type="chain" id="PRO_5045424261" evidence="1">
    <location>
        <begin position="21"/>
        <end position="375"/>
    </location>
</feature>
<keyword evidence="4" id="KW-1185">Reference proteome</keyword>
<feature type="signal peptide" evidence="1">
    <location>
        <begin position="1"/>
        <end position="20"/>
    </location>
</feature>
<dbReference type="Pfam" id="PF12706">
    <property type="entry name" value="Lactamase_B_2"/>
    <property type="match status" value="1"/>
</dbReference>
<reference evidence="4" key="1">
    <citation type="journal article" date="2019" name="Int. J. Syst. Evol. Microbiol.">
        <title>Halobacteriovorax valvorus sp. nov., a novel prokaryotic predator isolated from coastal seawater of China.</title>
        <authorList>
            <person name="Chen M.-X."/>
        </authorList>
    </citation>
    <scope>NUCLEOTIDE SEQUENCE [LARGE SCALE GENOMIC DNA]</scope>
    <source>
        <strain evidence="4">BL9</strain>
    </source>
</reference>
<dbReference type="EMBL" id="QDKL01000003">
    <property type="protein sequence ID" value="RZF20703.1"/>
    <property type="molecule type" value="Genomic_DNA"/>
</dbReference>
<evidence type="ECO:0000259" key="2">
    <source>
        <dbReference type="Pfam" id="PF12706"/>
    </source>
</evidence>
<accession>A0ABY0IF39</accession>
<evidence type="ECO:0000313" key="3">
    <source>
        <dbReference type="EMBL" id="RZF20703.1"/>
    </source>
</evidence>
<evidence type="ECO:0000256" key="1">
    <source>
        <dbReference type="SAM" id="SignalP"/>
    </source>
</evidence>
<name>A0ABY0IF39_9BACT</name>
<comment type="caution">
    <text evidence="3">The sequence shown here is derived from an EMBL/GenBank/DDBJ whole genome shotgun (WGS) entry which is preliminary data.</text>
</comment>
<feature type="domain" description="Metallo-beta-lactamase" evidence="2">
    <location>
        <begin position="132"/>
        <end position="325"/>
    </location>
</feature>
<dbReference type="PANTHER" id="PTHR15032">
    <property type="entry name" value="N-ACYL-PHOSPHATIDYLETHANOLAMINE-HYDROLYZING PHOSPHOLIPASE D"/>
    <property type="match status" value="1"/>
</dbReference>
<dbReference type="InterPro" id="IPR036866">
    <property type="entry name" value="RibonucZ/Hydroxyglut_hydro"/>
</dbReference>
<dbReference type="InterPro" id="IPR001279">
    <property type="entry name" value="Metallo-B-lactamas"/>
</dbReference>
<dbReference type="PANTHER" id="PTHR15032:SF4">
    <property type="entry name" value="N-ACYL-PHOSPHATIDYLETHANOLAMINE-HYDROLYZING PHOSPHOLIPASE D"/>
    <property type="match status" value="1"/>
</dbReference>
<protein>
    <submittedName>
        <fullName evidence="3">Hydrolase</fullName>
    </submittedName>
</protein>
<organism evidence="3 4">
    <name type="scientific">Halobacteriovorax vibrionivorans</name>
    <dbReference type="NCBI Taxonomy" id="2152716"/>
    <lineage>
        <taxon>Bacteria</taxon>
        <taxon>Pseudomonadati</taxon>
        <taxon>Bdellovibrionota</taxon>
        <taxon>Bacteriovoracia</taxon>
        <taxon>Bacteriovoracales</taxon>
        <taxon>Halobacteriovoraceae</taxon>
        <taxon>Halobacteriovorax</taxon>
    </lineage>
</organism>
<gene>
    <name evidence="3" type="ORF">DAY19_12010</name>
</gene>
<sequence length="375" mass="43530">MKLQKLILLIILMNFSGCSAVTKVASVFMSSMGSHPDKEELETFTKSSQFNKEKMRFVNRRPNITSEQPIKKDGFGFSNFIEFLGKGNGRYPDKPLPMLKPDMDKFLEKSDVVKSIWFGHSTVLFNIDSKIVLIDPIFSDSSSPVPIFVKRFGPTVLTLKELPKIDYILISHDHYDHLDMRTIKFFVDKDVKFITPLGVGSHLKRWGIDRKRVTELDWWQNVEFDGIKFTATPAQHFSGRDQAHENTTLWASWAVKTRNNNLYFSGDSGYDTHFKEIGQRLGPFDVAFMESGQYNPDWFAVHLLPDEWPKAYEDINANYYFPIHWGAFSLAFHTWDDPIIKLNEFSQQGKLKLMAPKMGEIVSFDHQEYVTKKWW</sequence>